<protein>
    <submittedName>
        <fullName evidence="1">Uncharacterized protein</fullName>
    </submittedName>
</protein>
<reference evidence="1" key="1">
    <citation type="journal article" date="2015" name="Nature">
        <title>Complex archaea that bridge the gap between prokaryotes and eukaryotes.</title>
        <authorList>
            <person name="Spang A."/>
            <person name="Saw J.H."/>
            <person name="Jorgensen S.L."/>
            <person name="Zaremba-Niedzwiedzka K."/>
            <person name="Martijn J."/>
            <person name="Lind A.E."/>
            <person name="van Eijk R."/>
            <person name="Schleper C."/>
            <person name="Guy L."/>
            <person name="Ettema T.J."/>
        </authorList>
    </citation>
    <scope>NUCLEOTIDE SEQUENCE</scope>
</reference>
<dbReference type="AlphaFoldDB" id="A0A0F9IZP4"/>
<dbReference type="EMBL" id="LAZR01017748">
    <property type="protein sequence ID" value="KKL99135.1"/>
    <property type="molecule type" value="Genomic_DNA"/>
</dbReference>
<proteinExistence type="predicted"/>
<gene>
    <name evidence="1" type="ORF">LCGC14_1817480</name>
</gene>
<sequence>MKLDIPELPDFPEDEHRCIRVMSGIEERARKYPDKPWEIKSAQCNMCGKCCMTVVDGWKYGKDPKTGWCSHLEWNEGWKGYLCDFGAARPFSCSVGDDAGEDYCSVKWDFL</sequence>
<evidence type="ECO:0000313" key="1">
    <source>
        <dbReference type="EMBL" id="KKL99135.1"/>
    </source>
</evidence>
<accession>A0A0F9IZP4</accession>
<name>A0A0F9IZP4_9ZZZZ</name>
<comment type="caution">
    <text evidence="1">The sequence shown here is derived from an EMBL/GenBank/DDBJ whole genome shotgun (WGS) entry which is preliminary data.</text>
</comment>
<organism evidence="1">
    <name type="scientific">marine sediment metagenome</name>
    <dbReference type="NCBI Taxonomy" id="412755"/>
    <lineage>
        <taxon>unclassified sequences</taxon>
        <taxon>metagenomes</taxon>
        <taxon>ecological metagenomes</taxon>
    </lineage>
</organism>